<proteinExistence type="predicted"/>
<dbReference type="Gene3D" id="3.40.50.10320">
    <property type="entry name" value="LmbE-like"/>
    <property type="match status" value="1"/>
</dbReference>
<dbReference type="Proteomes" id="UP000035352">
    <property type="component" value="Chromosome"/>
</dbReference>
<dbReference type="InterPro" id="IPR024078">
    <property type="entry name" value="LmbE-like_dom_sf"/>
</dbReference>
<dbReference type="SUPFAM" id="SSF102588">
    <property type="entry name" value="LmbE-like"/>
    <property type="match status" value="1"/>
</dbReference>
<gene>
    <name evidence="1" type="ORF">AAW51_5187</name>
</gene>
<organism evidence="1 2">
    <name type="scientific">Caldimonas brevitalea</name>
    <dbReference type="NCBI Taxonomy" id="413882"/>
    <lineage>
        <taxon>Bacteria</taxon>
        <taxon>Pseudomonadati</taxon>
        <taxon>Pseudomonadota</taxon>
        <taxon>Betaproteobacteria</taxon>
        <taxon>Burkholderiales</taxon>
        <taxon>Sphaerotilaceae</taxon>
        <taxon>Caldimonas</taxon>
    </lineage>
</organism>
<evidence type="ECO:0008006" key="3">
    <source>
        <dbReference type="Google" id="ProtNLM"/>
    </source>
</evidence>
<dbReference type="RefSeq" id="WP_053013917.1">
    <property type="nucleotide sequence ID" value="NZ_CP011371.1"/>
</dbReference>
<dbReference type="KEGG" id="pbh:AAW51_5187"/>
<accession>A0A0G3BV37</accession>
<evidence type="ECO:0000313" key="2">
    <source>
        <dbReference type="Proteomes" id="UP000035352"/>
    </source>
</evidence>
<evidence type="ECO:0000313" key="1">
    <source>
        <dbReference type="EMBL" id="AKJ31878.1"/>
    </source>
</evidence>
<dbReference type="EMBL" id="CP011371">
    <property type="protein sequence ID" value="AKJ31878.1"/>
    <property type="molecule type" value="Genomic_DNA"/>
</dbReference>
<dbReference type="Pfam" id="PF02585">
    <property type="entry name" value="PIG-L"/>
    <property type="match status" value="1"/>
</dbReference>
<dbReference type="AlphaFoldDB" id="A0A0G3BV37"/>
<sequence length="206" mass="23676">MNIHHHSVLIFSPHADDEVLGCFAFLSPRAHVVYFGVEDRPEVSRAQRLEEVSRSAAKSGFQWEALNHTVNAYRAHELITPMERLIERHRPHTVLLPQPSYNQDHRAVHDAAITALRPHDKNWFVRQVLVFEQPDSTLWPHGGEREPNYFRPISIEDKLHSYSLYASQVRGHRSPDLVAALARWRGAQSGQAHAEGYTVKRMVVDQ</sequence>
<name>A0A0G3BV37_9BURK</name>
<dbReference type="OrthoDB" id="9816564at2"/>
<dbReference type="InterPro" id="IPR003737">
    <property type="entry name" value="GlcNAc_PI_deacetylase-related"/>
</dbReference>
<reference evidence="1 2" key="1">
    <citation type="submission" date="2015-05" db="EMBL/GenBank/DDBJ databases">
        <authorList>
            <person name="Tang B."/>
            <person name="Yu Y."/>
        </authorList>
    </citation>
    <scope>NUCLEOTIDE SEQUENCE [LARGE SCALE GENOMIC DNA]</scope>
    <source>
        <strain evidence="1 2">DSM 7029</strain>
    </source>
</reference>
<protein>
    <recommendedName>
        <fullName evidence="3">PIG-L family deacetylase</fullName>
    </recommendedName>
</protein>
<keyword evidence="2" id="KW-1185">Reference proteome</keyword>
<dbReference type="STRING" id="413882.AAW51_5187"/>